<feature type="transmembrane region" description="Helical" evidence="1">
    <location>
        <begin position="6"/>
        <end position="28"/>
    </location>
</feature>
<comment type="caution">
    <text evidence="2">The sequence shown here is derived from an EMBL/GenBank/DDBJ whole genome shotgun (WGS) entry which is preliminary data.</text>
</comment>
<name>A0A1F5ZA16_9BACT</name>
<evidence type="ECO:0000313" key="2">
    <source>
        <dbReference type="EMBL" id="OGG09308.1"/>
    </source>
</evidence>
<keyword evidence="1" id="KW-1133">Transmembrane helix</keyword>
<dbReference type="AlphaFoldDB" id="A0A1F5ZA16"/>
<organism evidence="2 3">
    <name type="scientific">Candidatus Gottesmanbacteria bacterium RBG_16_43_7</name>
    <dbReference type="NCBI Taxonomy" id="1798373"/>
    <lineage>
        <taxon>Bacteria</taxon>
        <taxon>Candidatus Gottesmaniibacteriota</taxon>
    </lineage>
</organism>
<accession>A0A1F5ZA16</accession>
<keyword evidence="1" id="KW-0812">Transmembrane</keyword>
<evidence type="ECO:0000256" key="1">
    <source>
        <dbReference type="SAM" id="Phobius"/>
    </source>
</evidence>
<protein>
    <submittedName>
        <fullName evidence="2">Uncharacterized protein</fullName>
    </submittedName>
</protein>
<reference evidence="2 3" key="1">
    <citation type="journal article" date="2016" name="Nat. Commun.">
        <title>Thousands of microbial genomes shed light on interconnected biogeochemical processes in an aquifer system.</title>
        <authorList>
            <person name="Anantharaman K."/>
            <person name="Brown C.T."/>
            <person name="Hug L.A."/>
            <person name="Sharon I."/>
            <person name="Castelle C.J."/>
            <person name="Probst A.J."/>
            <person name="Thomas B.C."/>
            <person name="Singh A."/>
            <person name="Wilkins M.J."/>
            <person name="Karaoz U."/>
            <person name="Brodie E.L."/>
            <person name="Williams K.H."/>
            <person name="Hubbard S.S."/>
            <person name="Banfield J.F."/>
        </authorList>
    </citation>
    <scope>NUCLEOTIDE SEQUENCE [LARGE SCALE GENOMIC DNA]</scope>
</reference>
<keyword evidence="1" id="KW-0472">Membrane</keyword>
<dbReference type="Proteomes" id="UP000176854">
    <property type="component" value="Unassembled WGS sequence"/>
</dbReference>
<sequence>MVSKVFSYLFWALLLVAIYMSIITVPVVKKVLGCHDASLQSFDSLEVQSRAQGWSDQRRCEIKKDAVVMLSFCLYEATSSARYTDKIYPLLSALLPYIRPTVEGLGSRTRRHNDECVNYPRTLIESADINRE</sequence>
<gene>
    <name evidence="2" type="ORF">A2154_03160</name>
</gene>
<dbReference type="STRING" id="1798373.A2154_03160"/>
<proteinExistence type="predicted"/>
<evidence type="ECO:0000313" key="3">
    <source>
        <dbReference type="Proteomes" id="UP000176854"/>
    </source>
</evidence>
<dbReference type="EMBL" id="MFJC01000023">
    <property type="protein sequence ID" value="OGG09308.1"/>
    <property type="molecule type" value="Genomic_DNA"/>
</dbReference>